<gene>
    <name evidence="5" type="ORF">SAMN04488108_0677</name>
</gene>
<sequence>MKYLLGFFIFFSFITLGFSQSEWLESFHSEIEIKPNGNLLVKEQIEYHTEISGKRGIVRRLPLIRKDRNLTSFENDFDIQEIIRDGSSSEYHTERSNGYLLIYVGESDVFLDQGNTYSYELVYEIPYQIGFFEGYDELYWNVNGTDWDFPIQKISAQIDLPVGASVIQNACYTGPYGSTQSNCSSTINENGIYFETLDARAGDNLSIAVGFTPDIVSKPPPPGWLQRYGGQLLAGVIGGILLLYYLFTWIKWGIDPPKPTVIPLFSPPENLSPASVAMISKGYYWQDIATAAIVNLATKGFISIKDETSSSFFGVFKHHEYILVKEKNELDSLPKEEKKLMEKLFKSSDSITIDGKYDSDIASAMSQFQTNINSQWKSLIWKGFNGILWIFPILIIFLYFVLALSFQDYFVYEGKTALLILFMLGNIVAFLIYQWLIRRPAERKLKLRAEIQGFKMYLGAAEERQLQHFNPPGMTPEIFEKYLPYAIALDVEGIWGDKFDNFLKRSTMAPSEYHPHWYNRPITSMGSFGHSLNSSLSNTLSSTSTKPQSSSGGSWSSGSGGGGFSGGGGGGGGGGSW</sequence>
<protein>
    <submittedName>
        <fullName evidence="5">Uncharacterized membrane protein</fullName>
    </submittedName>
</protein>
<feature type="transmembrane region" description="Helical" evidence="2">
    <location>
        <begin position="418"/>
        <end position="437"/>
    </location>
</feature>
<evidence type="ECO:0000313" key="5">
    <source>
        <dbReference type="EMBL" id="SHO60257.1"/>
    </source>
</evidence>
<feature type="domain" description="DUF2207" evidence="3">
    <location>
        <begin position="25"/>
        <end position="211"/>
    </location>
</feature>
<dbReference type="STRING" id="1073327.SAMN04488108_0677"/>
<reference evidence="6" key="1">
    <citation type="submission" date="2016-12" db="EMBL/GenBank/DDBJ databases">
        <authorList>
            <person name="Varghese N."/>
            <person name="Submissions S."/>
        </authorList>
    </citation>
    <scope>NUCLEOTIDE SEQUENCE [LARGE SCALE GENOMIC DNA]</scope>
    <source>
        <strain evidence="6">DSM 25035</strain>
    </source>
</reference>
<dbReference type="RefSeq" id="WP_073570324.1">
    <property type="nucleotide sequence ID" value="NZ_FRXN01000001.1"/>
</dbReference>
<dbReference type="EMBL" id="FRXN01000001">
    <property type="protein sequence ID" value="SHO60257.1"/>
    <property type="molecule type" value="Genomic_DNA"/>
</dbReference>
<feature type="transmembrane region" description="Helical" evidence="2">
    <location>
        <begin position="386"/>
        <end position="406"/>
    </location>
</feature>
<dbReference type="Pfam" id="PF20990">
    <property type="entry name" value="DUF2207_C"/>
    <property type="match status" value="1"/>
</dbReference>
<organism evidence="5 6">
    <name type="scientific">Algoriphagus zhangzhouensis</name>
    <dbReference type="NCBI Taxonomy" id="1073327"/>
    <lineage>
        <taxon>Bacteria</taxon>
        <taxon>Pseudomonadati</taxon>
        <taxon>Bacteroidota</taxon>
        <taxon>Cytophagia</taxon>
        <taxon>Cytophagales</taxon>
        <taxon>Cyclobacteriaceae</taxon>
        <taxon>Algoriphagus</taxon>
    </lineage>
</organism>
<accession>A0A1M7Z5N3</accession>
<dbReference type="InterPro" id="IPR048389">
    <property type="entry name" value="YciQ-like_C"/>
</dbReference>
<feature type="region of interest" description="Disordered" evidence="1">
    <location>
        <begin position="536"/>
        <end position="577"/>
    </location>
</feature>
<dbReference type="Proteomes" id="UP000184609">
    <property type="component" value="Unassembled WGS sequence"/>
</dbReference>
<feature type="transmembrane region" description="Helical" evidence="2">
    <location>
        <begin position="228"/>
        <end position="247"/>
    </location>
</feature>
<feature type="compositionally biased region" description="Low complexity" evidence="1">
    <location>
        <begin position="536"/>
        <end position="557"/>
    </location>
</feature>
<dbReference type="AlphaFoldDB" id="A0A1M7Z5N3"/>
<feature type="compositionally biased region" description="Gly residues" evidence="1">
    <location>
        <begin position="558"/>
        <end position="577"/>
    </location>
</feature>
<dbReference type="Pfam" id="PF09972">
    <property type="entry name" value="DUF2207"/>
    <property type="match status" value="1"/>
</dbReference>
<dbReference type="InterPro" id="IPR018702">
    <property type="entry name" value="DUF2207"/>
</dbReference>
<keyword evidence="2" id="KW-0472">Membrane</keyword>
<keyword evidence="2" id="KW-1133">Transmembrane helix</keyword>
<evidence type="ECO:0000259" key="3">
    <source>
        <dbReference type="Pfam" id="PF09972"/>
    </source>
</evidence>
<keyword evidence="6" id="KW-1185">Reference proteome</keyword>
<evidence type="ECO:0000313" key="6">
    <source>
        <dbReference type="Proteomes" id="UP000184609"/>
    </source>
</evidence>
<evidence type="ECO:0000256" key="2">
    <source>
        <dbReference type="SAM" id="Phobius"/>
    </source>
</evidence>
<evidence type="ECO:0000259" key="4">
    <source>
        <dbReference type="Pfam" id="PF20990"/>
    </source>
</evidence>
<name>A0A1M7Z5N3_9BACT</name>
<evidence type="ECO:0000256" key="1">
    <source>
        <dbReference type="SAM" id="MobiDB-lite"/>
    </source>
</evidence>
<dbReference type="OrthoDB" id="9767603at2"/>
<proteinExistence type="predicted"/>
<keyword evidence="2" id="KW-0812">Transmembrane</keyword>
<feature type="domain" description="Predicted membrane protein YciQ-like C-terminal" evidence="4">
    <location>
        <begin position="265"/>
        <end position="499"/>
    </location>
</feature>